<name>A0A081NT42_9BACL</name>
<dbReference type="Proteomes" id="UP000028123">
    <property type="component" value="Unassembled WGS sequence"/>
</dbReference>
<comment type="similarity">
    <text evidence="1">Belongs to the LytR/CpsA/Psr (LCP) family.</text>
</comment>
<dbReference type="Pfam" id="PF03816">
    <property type="entry name" value="LytR_cpsA_psr"/>
    <property type="match status" value="1"/>
</dbReference>
<accession>A0A081NT42</accession>
<gene>
    <name evidence="5" type="ORF">ET33_35160</name>
</gene>
<proteinExistence type="inferred from homology"/>
<dbReference type="InterPro" id="IPR004474">
    <property type="entry name" value="LytR_CpsA_psr"/>
</dbReference>
<feature type="compositionally biased region" description="Polar residues" evidence="2">
    <location>
        <begin position="46"/>
        <end position="59"/>
    </location>
</feature>
<dbReference type="PANTHER" id="PTHR33392:SF6">
    <property type="entry name" value="POLYISOPRENYL-TEICHOIC ACID--PEPTIDOGLYCAN TEICHOIC ACID TRANSFERASE TAGU"/>
    <property type="match status" value="1"/>
</dbReference>
<evidence type="ECO:0000256" key="3">
    <source>
        <dbReference type="SAM" id="Phobius"/>
    </source>
</evidence>
<dbReference type="NCBIfam" id="TIGR00350">
    <property type="entry name" value="lytR_cpsA_psr"/>
    <property type="match status" value="1"/>
</dbReference>
<dbReference type="AlphaFoldDB" id="A0A081NT42"/>
<dbReference type="PANTHER" id="PTHR33392">
    <property type="entry name" value="POLYISOPRENYL-TEICHOIC ACID--PEPTIDOGLYCAN TEICHOIC ACID TRANSFERASE TAGU"/>
    <property type="match status" value="1"/>
</dbReference>
<keyword evidence="6" id="KW-1185">Reference proteome</keyword>
<keyword evidence="3" id="KW-1133">Transmembrane helix</keyword>
<keyword evidence="3" id="KW-0472">Membrane</keyword>
<keyword evidence="3" id="KW-0812">Transmembrane</keyword>
<evidence type="ECO:0000256" key="2">
    <source>
        <dbReference type="SAM" id="MobiDB-lite"/>
    </source>
</evidence>
<dbReference type="OrthoDB" id="27330at2"/>
<reference evidence="5 6" key="1">
    <citation type="submission" date="2014-06" db="EMBL/GenBank/DDBJ databases">
        <title>Draft genome sequence of Paenibacillus sp. MSt1.</title>
        <authorList>
            <person name="Aw Y.K."/>
            <person name="Ong K.S."/>
            <person name="Gan H.M."/>
            <person name="Lee S.M."/>
        </authorList>
    </citation>
    <scope>NUCLEOTIDE SEQUENCE [LARGE SCALE GENOMIC DNA]</scope>
    <source>
        <strain evidence="5 6">MSt1</strain>
    </source>
</reference>
<protein>
    <submittedName>
        <fullName evidence="5">LytR family transcriptional regulator</fullName>
    </submittedName>
</protein>
<dbReference type="RefSeq" id="WP_036693927.1">
    <property type="nucleotide sequence ID" value="NZ_JNVM01000071.1"/>
</dbReference>
<dbReference type="Gene3D" id="3.40.630.190">
    <property type="entry name" value="LCP protein"/>
    <property type="match status" value="1"/>
</dbReference>
<dbReference type="InterPro" id="IPR050922">
    <property type="entry name" value="LytR/CpsA/Psr_CW_biosynth"/>
</dbReference>
<evidence type="ECO:0000313" key="6">
    <source>
        <dbReference type="Proteomes" id="UP000028123"/>
    </source>
</evidence>
<comment type="caution">
    <text evidence="5">The sequence shown here is derived from an EMBL/GenBank/DDBJ whole genome shotgun (WGS) entry which is preliminary data.</text>
</comment>
<feature type="transmembrane region" description="Helical" evidence="3">
    <location>
        <begin position="6"/>
        <end position="26"/>
    </location>
</feature>
<feature type="domain" description="Cell envelope-related transcriptional attenuator" evidence="4">
    <location>
        <begin position="107"/>
        <end position="258"/>
    </location>
</feature>
<sequence length="343" mass="37726">MKRWKLYALAVVVFAGAGLGLLYRYLEPARHFEMKTHPVIAAPSVAASTDPPSHSQSLPNDPLAVEASTASASLPAGKPVQPANLNESTAFNTLILGLDTTSGQTARTDVILLAHVVPAEKKVNLISVPRDTRVPLPGIGLTKINHAHFMAEMDGGKKSGTEAAIQAVSDLLQIPVHYYVKTNFSGFVTFIDTIGGIDVDIPKDMWLSMTRTPLEAGSRHLDGLTALAFVRERYSLEDGDFGRQTDHMKVMRAVVQKLLAPEKITELPGLLKQAKKELVDTNLTDSDLISLAWLFKDMKGQDIKYMQIPGKSVIAADPLVRSPLWYWEPDKERLKELVRENLR</sequence>
<evidence type="ECO:0000259" key="4">
    <source>
        <dbReference type="Pfam" id="PF03816"/>
    </source>
</evidence>
<evidence type="ECO:0000313" key="5">
    <source>
        <dbReference type="EMBL" id="KEQ21615.1"/>
    </source>
</evidence>
<organism evidence="5 6">
    <name type="scientific">Paenibacillus tyrfis</name>
    <dbReference type="NCBI Taxonomy" id="1501230"/>
    <lineage>
        <taxon>Bacteria</taxon>
        <taxon>Bacillati</taxon>
        <taxon>Bacillota</taxon>
        <taxon>Bacilli</taxon>
        <taxon>Bacillales</taxon>
        <taxon>Paenibacillaceae</taxon>
        <taxon>Paenibacillus</taxon>
    </lineage>
</organism>
<dbReference type="eggNOG" id="COG1316">
    <property type="taxonomic scope" value="Bacteria"/>
</dbReference>
<dbReference type="EMBL" id="JNVM01000071">
    <property type="protein sequence ID" value="KEQ21615.1"/>
    <property type="molecule type" value="Genomic_DNA"/>
</dbReference>
<evidence type="ECO:0000256" key="1">
    <source>
        <dbReference type="ARBA" id="ARBA00006068"/>
    </source>
</evidence>
<feature type="region of interest" description="Disordered" evidence="2">
    <location>
        <begin position="45"/>
        <end position="82"/>
    </location>
</feature>